<proteinExistence type="predicted"/>
<sequence length="85" mass="8977">MNAIPNPITASPPAVRRSSPAHARIRSRQYTPVTAHRATINQPDRAGPCTAHLPLDTVPLGGGMPVPPEGYAGAQAYEGERRGAR</sequence>
<comment type="caution">
    <text evidence="2">The sequence shown here is derived from an EMBL/GenBank/DDBJ whole genome shotgun (WGS) entry which is preliminary data.</text>
</comment>
<name>A0AAV4KIW0_9ACTN</name>
<gene>
    <name evidence="2" type="ORF">GCM10010497_26100</name>
</gene>
<protein>
    <submittedName>
        <fullName evidence="2">Uncharacterized protein</fullName>
    </submittedName>
</protein>
<dbReference type="AlphaFoldDB" id="A0AAV4KIW0"/>
<feature type="region of interest" description="Disordered" evidence="1">
    <location>
        <begin position="1"/>
        <end position="48"/>
    </location>
</feature>
<dbReference type="Proteomes" id="UP000642014">
    <property type="component" value="Unassembled WGS sequence"/>
</dbReference>
<organism evidence="2 3">
    <name type="scientific">Streptomyces cinereoruber</name>
    <dbReference type="NCBI Taxonomy" id="67260"/>
    <lineage>
        <taxon>Bacteria</taxon>
        <taxon>Bacillati</taxon>
        <taxon>Actinomycetota</taxon>
        <taxon>Actinomycetes</taxon>
        <taxon>Kitasatosporales</taxon>
        <taxon>Streptomycetaceae</taxon>
        <taxon>Streptomyces</taxon>
    </lineage>
</organism>
<feature type="region of interest" description="Disordered" evidence="1">
    <location>
        <begin position="60"/>
        <end position="85"/>
    </location>
</feature>
<evidence type="ECO:0000313" key="3">
    <source>
        <dbReference type="Proteomes" id="UP000642014"/>
    </source>
</evidence>
<evidence type="ECO:0000313" key="2">
    <source>
        <dbReference type="EMBL" id="GGR22741.1"/>
    </source>
</evidence>
<dbReference type="EMBL" id="BMSJ01000004">
    <property type="protein sequence ID" value="GGR22741.1"/>
    <property type="molecule type" value="Genomic_DNA"/>
</dbReference>
<accession>A0AAV4KIW0</accession>
<reference evidence="2 3" key="1">
    <citation type="journal article" date="2014" name="Int. J. Syst. Evol. Microbiol.">
        <title>Complete genome sequence of Corynebacterium casei LMG S-19264T (=DSM 44701T), isolated from a smear-ripened cheese.</title>
        <authorList>
            <consortium name="US DOE Joint Genome Institute (JGI-PGF)"/>
            <person name="Walter F."/>
            <person name="Albersmeier A."/>
            <person name="Kalinowski J."/>
            <person name="Ruckert C."/>
        </authorList>
    </citation>
    <scope>NUCLEOTIDE SEQUENCE [LARGE SCALE GENOMIC DNA]</scope>
    <source>
        <strain evidence="2 3">JCM 4205</strain>
    </source>
</reference>
<evidence type="ECO:0000256" key="1">
    <source>
        <dbReference type="SAM" id="MobiDB-lite"/>
    </source>
</evidence>